<protein>
    <submittedName>
        <fullName evidence="1">Uncharacterized protein</fullName>
    </submittedName>
</protein>
<organism evidence="1 2">
    <name type="scientific">Pistacia atlantica</name>
    <dbReference type="NCBI Taxonomy" id="434234"/>
    <lineage>
        <taxon>Eukaryota</taxon>
        <taxon>Viridiplantae</taxon>
        <taxon>Streptophyta</taxon>
        <taxon>Embryophyta</taxon>
        <taxon>Tracheophyta</taxon>
        <taxon>Spermatophyta</taxon>
        <taxon>Magnoliopsida</taxon>
        <taxon>eudicotyledons</taxon>
        <taxon>Gunneridae</taxon>
        <taxon>Pentapetalae</taxon>
        <taxon>rosids</taxon>
        <taxon>malvids</taxon>
        <taxon>Sapindales</taxon>
        <taxon>Anacardiaceae</taxon>
        <taxon>Pistacia</taxon>
    </lineage>
</organism>
<sequence length="159" mass="18002">MSRSIESMLGLLKIRVKRGINLVVSDTFSSDPYVKLKTKVVNSNCNPVWNEDLTLPIRDTNIPVHLTVFDKDTFTGDDKMGEAIIDIRPYMESIKMGLENLPNGCAIKKLQPTRENCLLDESGIIWNNGKITQDMALKLRNVESGVVEIRLEWVDVLRV</sequence>
<gene>
    <name evidence="1" type="ORF">Patl1_15458</name>
</gene>
<evidence type="ECO:0000313" key="2">
    <source>
        <dbReference type="Proteomes" id="UP001164250"/>
    </source>
</evidence>
<dbReference type="EMBL" id="CM047902">
    <property type="protein sequence ID" value="KAJ0096003.1"/>
    <property type="molecule type" value="Genomic_DNA"/>
</dbReference>
<reference evidence="2" key="1">
    <citation type="journal article" date="2023" name="G3 (Bethesda)">
        <title>Genome assembly and association tests identify interacting loci associated with vigor, precocity, and sex in interspecific pistachio rootstocks.</title>
        <authorList>
            <person name="Palmer W."/>
            <person name="Jacygrad E."/>
            <person name="Sagayaradj S."/>
            <person name="Cavanaugh K."/>
            <person name="Han R."/>
            <person name="Bertier L."/>
            <person name="Beede B."/>
            <person name="Kafkas S."/>
            <person name="Golino D."/>
            <person name="Preece J."/>
            <person name="Michelmore R."/>
        </authorList>
    </citation>
    <scope>NUCLEOTIDE SEQUENCE [LARGE SCALE GENOMIC DNA]</scope>
</reference>
<name>A0ACC1BAR6_9ROSI</name>
<evidence type="ECO:0000313" key="1">
    <source>
        <dbReference type="EMBL" id="KAJ0096003.1"/>
    </source>
</evidence>
<dbReference type="Proteomes" id="UP001164250">
    <property type="component" value="Chromosome 6"/>
</dbReference>
<keyword evidence="2" id="KW-1185">Reference proteome</keyword>
<comment type="caution">
    <text evidence="1">The sequence shown here is derived from an EMBL/GenBank/DDBJ whole genome shotgun (WGS) entry which is preliminary data.</text>
</comment>
<accession>A0ACC1BAR6</accession>
<proteinExistence type="predicted"/>